<dbReference type="InterPro" id="IPR004378">
    <property type="entry name" value="F420H2_quin_Rdtase"/>
</dbReference>
<dbReference type="InterPro" id="IPR012349">
    <property type="entry name" value="Split_barrel_FMN-bd"/>
</dbReference>
<dbReference type="Pfam" id="PF04075">
    <property type="entry name" value="F420H2_quin_red"/>
    <property type="match status" value="1"/>
</dbReference>
<evidence type="ECO:0000256" key="2">
    <source>
        <dbReference type="ARBA" id="ARBA00049106"/>
    </source>
</evidence>
<dbReference type="GO" id="GO:0005886">
    <property type="term" value="C:plasma membrane"/>
    <property type="evidence" value="ECO:0007669"/>
    <property type="project" value="TreeGrafter"/>
</dbReference>
<dbReference type="EMBL" id="VOKX01000027">
    <property type="protein sequence ID" value="KAB7845002.1"/>
    <property type="molecule type" value="Genomic_DNA"/>
</dbReference>
<dbReference type="RefSeq" id="WP_004941012.1">
    <property type="nucleotide sequence ID" value="NZ_JBFADJ010000012.1"/>
</dbReference>
<dbReference type="Gene3D" id="2.30.110.10">
    <property type="entry name" value="Electron Transport, Fmn-binding Protein, Chain A"/>
    <property type="match status" value="1"/>
</dbReference>
<dbReference type="GO" id="GO:0070967">
    <property type="term" value="F:coenzyme F420 binding"/>
    <property type="evidence" value="ECO:0007669"/>
    <property type="project" value="TreeGrafter"/>
</dbReference>
<evidence type="ECO:0000256" key="1">
    <source>
        <dbReference type="ARBA" id="ARBA00008710"/>
    </source>
</evidence>
<dbReference type="NCBIfam" id="TIGR00026">
    <property type="entry name" value="hi_GC_TIGR00026"/>
    <property type="match status" value="1"/>
</dbReference>
<accession>A0A5N5W7X2</accession>
<dbReference type="AlphaFoldDB" id="A0A5N5W7X2"/>
<dbReference type="PANTHER" id="PTHR39428:SF1">
    <property type="entry name" value="F420H(2)-DEPENDENT QUINONE REDUCTASE RV1261C"/>
    <property type="match status" value="1"/>
</dbReference>
<evidence type="ECO:0000313" key="4">
    <source>
        <dbReference type="Proteomes" id="UP000327000"/>
    </source>
</evidence>
<protein>
    <submittedName>
        <fullName evidence="3">Nitroreductase family deazaflavin-dependent oxidoreductase</fullName>
    </submittedName>
</protein>
<evidence type="ECO:0000313" key="3">
    <source>
        <dbReference type="EMBL" id="KAB7845002.1"/>
    </source>
</evidence>
<dbReference type="OrthoDB" id="8225825at2"/>
<organism evidence="3 4">
    <name type="scientific">Streptomyces mobaraensis</name>
    <name type="common">Streptoverticillium mobaraense</name>
    <dbReference type="NCBI Taxonomy" id="35621"/>
    <lineage>
        <taxon>Bacteria</taxon>
        <taxon>Bacillati</taxon>
        <taxon>Actinomycetota</taxon>
        <taxon>Actinomycetes</taxon>
        <taxon>Kitasatosporales</taxon>
        <taxon>Streptomycetaceae</taxon>
        <taxon>Streptomyces</taxon>
    </lineage>
</organism>
<name>A0A5N5W7X2_STRMB</name>
<comment type="catalytic activity">
    <reaction evidence="2">
        <text>oxidized coenzyme F420-(gamma-L-Glu)(n) + a quinol + H(+) = reduced coenzyme F420-(gamma-L-Glu)(n) + a quinone</text>
        <dbReference type="Rhea" id="RHEA:39663"/>
        <dbReference type="Rhea" id="RHEA-COMP:12939"/>
        <dbReference type="Rhea" id="RHEA-COMP:14378"/>
        <dbReference type="ChEBI" id="CHEBI:15378"/>
        <dbReference type="ChEBI" id="CHEBI:24646"/>
        <dbReference type="ChEBI" id="CHEBI:132124"/>
        <dbReference type="ChEBI" id="CHEBI:133980"/>
        <dbReference type="ChEBI" id="CHEBI:139511"/>
    </reaction>
</comment>
<dbReference type="SUPFAM" id="SSF50475">
    <property type="entry name" value="FMN-binding split barrel"/>
    <property type="match status" value="1"/>
</dbReference>
<comment type="caution">
    <text evidence="3">The sequence shown here is derived from an EMBL/GenBank/DDBJ whole genome shotgun (WGS) entry which is preliminary data.</text>
</comment>
<dbReference type="Proteomes" id="UP000327000">
    <property type="component" value="Unassembled WGS sequence"/>
</dbReference>
<dbReference type="GO" id="GO:0016491">
    <property type="term" value="F:oxidoreductase activity"/>
    <property type="evidence" value="ECO:0007669"/>
    <property type="project" value="InterPro"/>
</dbReference>
<proteinExistence type="inferred from homology"/>
<keyword evidence="4" id="KW-1185">Reference proteome</keyword>
<comment type="similarity">
    <text evidence="1">Belongs to the F420H(2)-dependent quinone reductase family.</text>
</comment>
<reference evidence="3 4" key="1">
    <citation type="journal article" date="2019" name="Microb. Cell Fact.">
        <title>Exploring novel herbicidin analogues by transcriptional regulator overexpression and MS/MS molecular networking.</title>
        <authorList>
            <person name="Shi Y."/>
            <person name="Gu R."/>
            <person name="Li Y."/>
            <person name="Wang X."/>
            <person name="Ren W."/>
            <person name="Li X."/>
            <person name="Wang L."/>
            <person name="Xie Y."/>
            <person name="Hong B."/>
        </authorList>
    </citation>
    <scope>NUCLEOTIDE SEQUENCE [LARGE SCALE GENOMIC DNA]</scope>
    <source>
        <strain evidence="3 4">US-43</strain>
    </source>
</reference>
<dbReference type="PANTHER" id="PTHR39428">
    <property type="entry name" value="F420H(2)-DEPENDENT QUINONE REDUCTASE RV1261C"/>
    <property type="match status" value="1"/>
</dbReference>
<gene>
    <name evidence="3" type="ORF">FRZ00_14920</name>
</gene>
<sequence length="196" mass="22383">MPENTSEKLAPWSRGTARMEGANVLVRSFTRLNVYLYSKPPSKTAKRINRAFLNLNIHLYRRSQGRILGRFGRLDAMLITTTGRRTGLSRTNPVGYVYDRGRYYVCAAPGHFDVPGGPRASQPAWYLNLRSDPRATADIGPERVAVTARILEGEERDRMWDRFVAVFPFIAEFQKRVRHRLPVVELTPDDLAPRPL</sequence>